<organism evidence="1 2">
    <name type="scientific">Diabrotica balteata</name>
    <name type="common">Banded cucumber beetle</name>
    <dbReference type="NCBI Taxonomy" id="107213"/>
    <lineage>
        <taxon>Eukaryota</taxon>
        <taxon>Metazoa</taxon>
        <taxon>Ecdysozoa</taxon>
        <taxon>Arthropoda</taxon>
        <taxon>Hexapoda</taxon>
        <taxon>Insecta</taxon>
        <taxon>Pterygota</taxon>
        <taxon>Neoptera</taxon>
        <taxon>Endopterygota</taxon>
        <taxon>Coleoptera</taxon>
        <taxon>Polyphaga</taxon>
        <taxon>Cucujiformia</taxon>
        <taxon>Chrysomeloidea</taxon>
        <taxon>Chrysomelidae</taxon>
        <taxon>Galerucinae</taxon>
        <taxon>Diabroticina</taxon>
        <taxon>Diabroticites</taxon>
        <taxon>Diabrotica</taxon>
    </lineage>
</organism>
<name>A0A9N9TDU0_DIABA</name>
<reference evidence="1" key="1">
    <citation type="submission" date="2022-01" db="EMBL/GenBank/DDBJ databases">
        <authorList>
            <person name="King R."/>
        </authorList>
    </citation>
    <scope>NUCLEOTIDE SEQUENCE</scope>
</reference>
<dbReference type="EMBL" id="OU898283">
    <property type="protein sequence ID" value="CAG9839552.1"/>
    <property type="molecule type" value="Genomic_DNA"/>
</dbReference>
<dbReference type="Proteomes" id="UP001153709">
    <property type="component" value="Chromosome 8"/>
</dbReference>
<accession>A0A9N9TDU0</accession>
<dbReference type="OrthoDB" id="6776761at2759"/>
<evidence type="ECO:0000313" key="1">
    <source>
        <dbReference type="EMBL" id="CAG9839552.1"/>
    </source>
</evidence>
<dbReference type="AlphaFoldDB" id="A0A9N9TDU0"/>
<evidence type="ECO:0000313" key="2">
    <source>
        <dbReference type="Proteomes" id="UP001153709"/>
    </source>
</evidence>
<protein>
    <submittedName>
        <fullName evidence="1">Uncharacterized protein</fullName>
    </submittedName>
</protein>
<keyword evidence="2" id="KW-1185">Reference proteome</keyword>
<gene>
    <name evidence="1" type="ORF">DIABBA_LOCUS12310</name>
</gene>
<proteinExistence type="predicted"/>
<feature type="non-terminal residue" evidence="1">
    <location>
        <position position="115"/>
    </location>
</feature>
<sequence>MTTEMDYLRRSCGRSKLERVRSDQIRDEMKMERNINDDIERKQLIWFGHVKRMPEYKWPRRVLEWIPPERRKRGRPRISCRNDIDEAMAARDLEEANAYDRKRWKLGGGEAATAV</sequence>